<feature type="repeat" description="PPR" evidence="3">
    <location>
        <begin position="705"/>
        <end position="739"/>
    </location>
</feature>
<dbReference type="RefSeq" id="XP_015875594.2">
    <property type="nucleotide sequence ID" value="XM_016020108.4"/>
</dbReference>
<dbReference type="SMR" id="A0A6P3ZD61"/>
<dbReference type="InterPro" id="IPR011990">
    <property type="entry name" value="TPR-like_helical_dom_sf"/>
</dbReference>
<dbReference type="Proteomes" id="UP001652623">
    <property type="component" value="Chromosome 10"/>
</dbReference>
<accession>A0A6P3ZD61</accession>
<dbReference type="NCBIfam" id="TIGR00756">
    <property type="entry name" value="PPR"/>
    <property type="match status" value="5"/>
</dbReference>
<evidence type="ECO:0000313" key="4">
    <source>
        <dbReference type="Proteomes" id="UP001652623"/>
    </source>
</evidence>
<feature type="repeat" description="PPR" evidence="3">
    <location>
        <begin position="636"/>
        <end position="670"/>
    </location>
</feature>
<dbReference type="KEGG" id="zju:107412340"/>
<keyword evidence="2" id="KW-0677">Repeat</keyword>
<keyword evidence="4" id="KW-1185">Reference proteome</keyword>
<dbReference type="FunCoup" id="A0A6P3ZD61">
    <property type="interactions" value="968"/>
</dbReference>
<dbReference type="Pfam" id="PF13041">
    <property type="entry name" value="PPR_2"/>
    <property type="match status" value="2"/>
</dbReference>
<dbReference type="Gene3D" id="1.25.40.10">
    <property type="entry name" value="Tetratricopeptide repeat domain"/>
    <property type="match status" value="6"/>
</dbReference>
<dbReference type="GeneID" id="107412340"/>
<dbReference type="Pfam" id="PF01535">
    <property type="entry name" value="PPR"/>
    <property type="match status" value="3"/>
</dbReference>
<dbReference type="PANTHER" id="PTHR47939:SF13">
    <property type="entry name" value="OS03G0201400 PROTEIN"/>
    <property type="match status" value="1"/>
</dbReference>
<protein>
    <submittedName>
        <fullName evidence="5">Pentatricopeptide repeat-containing protein At1g71210, mitochondrial</fullName>
    </submittedName>
</protein>
<feature type="repeat" description="PPR" evidence="3">
    <location>
        <begin position="385"/>
        <end position="419"/>
    </location>
</feature>
<evidence type="ECO:0000313" key="5">
    <source>
        <dbReference type="RefSeq" id="XP_015875594.2"/>
    </source>
</evidence>
<evidence type="ECO:0000256" key="3">
    <source>
        <dbReference type="PROSITE-ProRule" id="PRU00708"/>
    </source>
</evidence>
<sequence length="897" mass="103180">MLSLKVKHLAKTRANYYCLSQSQLLCSSSSSSTLCNSYATSSSSGCGSGSFGTTTWLPTRPSTAISDLNTDLIRLRKDIMAVHLKEWFKSRHNDDVLMKQIFKILRSSINQDQDHHHHHLVDTKLSPSDDLSLSKLGLRLTEKFVLEVLRYGHRKESVLSCIKFFDWAGESGFRHTRATYNCLFNILSKEKLMSSLLAFLERLKYRNTHKVRFHDTLVMGYAVAGRPETALQEFGKMRFQGLDLDSFGYHVVLNALVEQNRFDAVEVIAKQISLRGFENEITFCVMMKSFCNQKLFDEAEAYFRELVRDEKPLSGHELGLLVHALCKSNKFERAGNLIEEFQDLSMAVLENAYGVWILDLVKAGKLDGALEFFKTKKSLDGYLPDVFRYNTLICRLLRENRLMEVYDLLTEMKEGQISPDKITMNAALCLLCKAGMVDVALDLYNSRSEFGLSPNSMAYNYLINTLCGYGSTDEAYHVLKNSIDQGYCPGRKTFSIIADALCREGNLDRMEELVSVALERNFPGGSVFSKFISAFCRAMRLEYGHKLHRELNRRNKVTTKNAYFNLIKGFIVEMQKKGRSFNGENAATLLSEMQKKGHMPTRKLFRSVIECVCGMENPEKQFQNLLEMQLSPEPIDCYIYNFLIDGAGHAQKPDLAKHVFDLMWSKGIKPNLCSDILLLQSYLRNNRIFDALNFFNDLRKRRKIGRKLYNSLITGLCKANRADIALEFMREMKENNIVPSIECYEILIQLLCSNKRYDTAVNLIIDFEKEGRQVTSFIGNILLLHSLKSQELYKTWFRLREAQDETSGSSMLGMLIGAFCGRVTVNEHVAKLEEVIEKCFPLDVYTYNMLFRRRSIDREHAIELYKRMRRKGYEPNQWTIDILQTRFPSCGWLDEVH</sequence>
<feature type="repeat" description="PPR" evidence="3">
    <location>
        <begin position="455"/>
        <end position="489"/>
    </location>
</feature>
<dbReference type="AlphaFoldDB" id="A0A6P3ZD61"/>
<gene>
    <name evidence="5" type="primary">LOC107412340</name>
</gene>
<dbReference type="PANTHER" id="PTHR47939">
    <property type="entry name" value="MEMBRANE-ASSOCIATED SALT-INDUCIBLE PROTEIN-LIKE"/>
    <property type="match status" value="1"/>
</dbReference>
<dbReference type="Pfam" id="PF13812">
    <property type="entry name" value="PPR_3"/>
    <property type="match status" value="1"/>
</dbReference>
<feature type="repeat" description="PPR" evidence="3">
    <location>
        <begin position="279"/>
        <end position="313"/>
    </location>
</feature>
<dbReference type="InterPro" id="IPR050667">
    <property type="entry name" value="PPR-containing_protein"/>
</dbReference>
<organism evidence="4 5">
    <name type="scientific">Ziziphus jujuba</name>
    <name type="common">Chinese jujube</name>
    <name type="synonym">Ziziphus sativa</name>
    <dbReference type="NCBI Taxonomy" id="326968"/>
    <lineage>
        <taxon>Eukaryota</taxon>
        <taxon>Viridiplantae</taxon>
        <taxon>Streptophyta</taxon>
        <taxon>Embryophyta</taxon>
        <taxon>Tracheophyta</taxon>
        <taxon>Spermatophyta</taxon>
        <taxon>Magnoliopsida</taxon>
        <taxon>eudicotyledons</taxon>
        <taxon>Gunneridae</taxon>
        <taxon>Pentapetalae</taxon>
        <taxon>rosids</taxon>
        <taxon>fabids</taxon>
        <taxon>Rosales</taxon>
        <taxon>Rhamnaceae</taxon>
        <taxon>Paliureae</taxon>
        <taxon>Ziziphus</taxon>
    </lineage>
</organism>
<feature type="repeat" description="PPR" evidence="3">
    <location>
        <begin position="420"/>
        <end position="454"/>
    </location>
</feature>
<comment type="similarity">
    <text evidence="1">Belongs to the PPR family. P subfamily.</text>
</comment>
<dbReference type="InParanoid" id="A0A6P3ZD61"/>
<name>A0A6P3ZD61_ZIZJJ</name>
<reference evidence="5" key="1">
    <citation type="submission" date="2025-08" db="UniProtKB">
        <authorList>
            <consortium name="RefSeq"/>
        </authorList>
    </citation>
    <scope>IDENTIFICATION</scope>
    <source>
        <tissue evidence="5">Seedling</tissue>
    </source>
</reference>
<dbReference type="InterPro" id="IPR002885">
    <property type="entry name" value="PPR_rpt"/>
</dbReference>
<proteinExistence type="inferred from homology"/>
<dbReference type="PROSITE" id="PS51375">
    <property type="entry name" value="PPR"/>
    <property type="match status" value="6"/>
</dbReference>
<evidence type="ECO:0000256" key="1">
    <source>
        <dbReference type="ARBA" id="ARBA00007626"/>
    </source>
</evidence>
<evidence type="ECO:0000256" key="2">
    <source>
        <dbReference type="ARBA" id="ARBA00022737"/>
    </source>
</evidence>